<name>A0A917IRV2_9BACT</name>
<feature type="signal peptide" evidence="1">
    <location>
        <begin position="1"/>
        <end position="18"/>
    </location>
</feature>
<accession>A0A917IRV2</accession>
<sequence length="153" mass="16820">MKQLFILISAGCLVAAFACNNTQQQPAPATDSTHTTAGEQVARQLFDAFNRHDWAQMAACYADTALFLDPSFGKEYVTKTRQQTIAKYTEMAAMFPDIKDDVKAVYAAGDHVTVEFVSSGSSAQTGAWQLPICTVFTLQQGKIIKDATYYDQE</sequence>
<dbReference type="InterPro" id="IPR032710">
    <property type="entry name" value="NTF2-like_dom_sf"/>
</dbReference>
<dbReference type="Gene3D" id="3.10.450.50">
    <property type="match status" value="1"/>
</dbReference>
<gene>
    <name evidence="3" type="ORF">GCM10011379_11550</name>
</gene>
<keyword evidence="1" id="KW-0732">Signal</keyword>
<feature type="domain" description="SnoaL-like" evidence="2">
    <location>
        <begin position="42"/>
        <end position="144"/>
    </location>
</feature>
<reference evidence="3" key="1">
    <citation type="journal article" date="2014" name="Int. J. Syst. Evol. Microbiol.">
        <title>Complete genome sequence of Corynebacterium casei LMG S-19264T (=DSM 44701T), isolated from a smear-ripened cheese.</title>
        <authorList>
            <consortium name="US DOE Joint Genome Institute (JGI-PGF)"/>
            <person name="Walter F."/>
            <person name="Albersmeier A."/>
            <person name="Kalinowski J."/>
            <person name="Ruckert C."/>
        </authorList>
    </citation>
    <scope>NUCLEOTIDE SEQUENCE</scope>
    <source>
        <strain evidence="3">CGMCC 1.15290</strain>
    </source>
</reference>
<dbReference type="AlphaFoldDB" id="A0A917IRV2"/>
<evidence type="ECO:0000259" key="2">
    <source>
        <dbReference type="Pfam" id="PF12680"/>
    </source>
</evidence>
<dbReference type="Proteomes" id="UP000627292">
    <property type="component" value="Unassembled WGS sequence"/>
</dbReference>
<reference evidence="3" key="2">
    <citation type="submission" date="2020-09" db="EMBL/GenBank/DDBJ databases">
        <authorList>
            <person name="Sun Q."/>
            <person name="Zhou Y."/>
        </authorList>
    </citation>
    <scope>NUCLEOTIDE SEQUENCE</scope>
    <source>
        <strain evidence="3">CGMCC 1.15290</strain>
    </source>
</reference>
<dbReference type="EMBL" id="BMIB01000001">
    <property type="protein sequence ID" value="GGH62009.1"/>
    <property type="molecule type" value="Genomic_DNA"/>
</dbReference>
<dbReference type="SUPFAM" id="SSF54427">
    <property type="entry name" value="NTF2-like"/>
    <property type="match status" value="1"/>
</dbReference>
<feature type="chain" id="PRO_5037550668" description="SnoaL-like domain-containing protein" evidence="1">
    <location>
        <begin position="19"/>
        <end position="153"/>
    </location>
</feature>
<comment type="caution">
    <text evidence="3">The sequence shown here is derived from an EMBL/GenBank/DDBJ whole genome shotgun (WGS) entry which is preliminary data.</text>
</comment>
<evidence type="ECO:0000256" key="1">
    <source>
        <dbReference type="SAM" id="SignalP"/>
    </source>
</evidence>
<keyword evidence="4" id="KW-1185">Reference proteome</keyword>
<evidence type="ECO:0000313" key="4">
    <source>
        <dbReference type="Proteomes" id="UP000627292"/>
    </source>
</evidence>
<dbReference type="PROSITE" id="PS51257">
    <property type="entry name" value="PROKAR_LIPOPROTEIN"/>
    <property type="match status" value="1"/>
</dbReference>
<protein>
    <recommendedName>
        <fullName evidence="2">SnoaL-like domain-containing protein</fullName>
    </recommendedName>
</protein>
<organism evidence="3 4">
    <name type="scientific">Filimonas zeae</name>
    <dbReference type="NCBI Taxonomy" id="1737353"/>
    <lineage>
        <taxon>Bacteria</taxon>
        <taxon>Pseudomonadati</taxon>
        <taxon>Bacteroidota</taxon>
        <taxon>Chitinophagia</taxon>
        <taxon>Chitinophagales</taxon>
        <taxon>Chitinophagaceae</taxon>
        <taxon>Filimonas</taxon>
    </lineage>
</organism>
<evidence type="ECO:0000313" key="3">
    <source>
        <dbReference type="EMBL" id="GGH62009.1"/>
    </source>
</evidence>
<dbReference type="RefSeq" id="WP_188951017.1">
    <property type="nucleotide sequence ID" value="NZ_BMIB01000001.1"/>
</dbReference>
<dbReference type="CDD" id="cd00531">
    <property type="entry name" value="NTF2_like"/>
    <property type="match status" value="1"/>
</dbReference>
<proteinExistence type="predicted"/>
<dbReference type="InterPro" id="IPR037401">
    <property type="entry name" value="SnoaL-like"/>
</dbReference>
<dbReference type="Pfam" id="PF12680">
    <property type="entry name" value="SnoaL_2"/>
    <property type="match status" value="1"/>
</dbReference>